<dbReference type="EMBL" id="CP033238">
    <property type="protein sequence ID" value="AZF76178.1"/>
    <property type="molecule type" value="Genomic_DNA"/>
</dbReference>
<dbReference type="KEGG" id="ssof:SULC_1573"/>
<evidence type="ECO:0000313" key="18">
    <source>
        <dbReference type="Proteomes" id="UP000278715"/>
    </source>
</evidence>
<dbReference type="EMBL" id="CP033239">
    <property type="protein sequence ID" value="AZF78788.1"/>
    <property type="molecule type" value="Genomic_DNA"/>
</dbReference>
<accession>A0A0E3MG42</accession>
<evidence type="ECO:0000313" key="2">
    <source>
        <dbReference type="EMBL" id="AKA73834.1"/>
    </source>
</evidence>
<dbReference type="EMBL" id="CP033235">
    <property type="protein sequence ID" value="AZF68314.1"/>
    <property type="molecule type" value="Genomic_DNA"/>
</dbReference>
<evidence type="ECO:0000313" key="17">
    <source>
        <dbReference type="Proteomes" id="UP000275843"/>
    </source>
</evidence>
<evidence type="ECO:0000313" key="16">
    <source>
        <dbReference type="Proteomes" id="UP000273443"/>
    </source>
</evidence>
<dbReference type="CDD" id="cd00090">
    <property type="entry name" value="HTH_ARSR"/>
    <property type="match status" value="1"/>
</dbReference>
<gene>
    <name evidence="4" type="ORF">SULA_1574</name>
    <name evidence="2" type="ORF">SULB_1575</name>
    <name evidence="3" type="ORF">SULC_1573</name>
    <name evidence="5" type="ORF">SULG_07870</name>
    <name evidence="6" type="ORF">SULH_07870</name>
    <name evidence="7" type="ORF">SULI_07870</name>
    <name evidence="8" type="ORF">SULM_07870</name>
    <name evidence="9" type="ORF">SULN_07870</name>
    <name evidence="10" type="ORF">SULO_07880</name>
</gene>
<protein>
    <submittedName>
        <fullName evidence="4">ArsR family transcriptional regulator</fullName>
    </submittedName>
</protein>
<proteinExistence type="predicted"/>
<dbReference type="Proteomes" id="UP000278715">
    <property type="component" value="Chromosome"/>
</dbReference>
<dbReference type="EMBL" id="CP011055">
    <property type="protein sequence ID" value="AKA73834.1"/>
    <property type="molecule type" value="Genomic_DNA"/>
</dbReference>
<dbReference type="InterPro" id="IPR011991">
    <property type="entry name" value="ArsR-like_HTH"/>
</dbReference>
<dbReference type="RefSeq" id="WP_009991738.1">
    <property type="nucleotide sequence ID" value="NZ_CP011055.2"/>
</dbReference>
<dbReference type="GeneID" id="38468192"/>
<evidence type="ECO:0000313" key="7">
    <source>
        <dbReference type="EMBL" id="AZF73554.1"/>
    </source>
</evidence>
<dbReference type="Proteomes" id="UP000273443">
    <property type="component" value="Chromosome"/>
</dbReference>
<dbReference type="Pfam" id="PF01978">
    <property type="entry name" value="TrmB"/>
    <property type="match status" value="1"/>
</dbReference>
<evidence type="ECO:0000313" key="8">
    <source>
        <dbReference type="EMBL" id="AZF76178.1"/>
    </source>
</evidence>
<evidence type="ECO:0000313" key="13">
    <source>
        <dbReference type="Proteomes" id="UP000033106"/>
    </source>
</evidence>
<evidence type="ECO:0000313" key="14">
    <source>
        <dbReference type="Proteomes" id="UP000267993"/>
    </source>
</evidence>
<reference evidence="4" key="3">
    <citation type="submission" date="2018-10" db="EMBL/GenBank/DDBJ databases">
        <authorList>
            <person name="McCarthy S."/>
            <person name="Gradnigo J."/>
            <person name="Johnson T."/>
            <person name="Payne S."/>
            <person name="Lipzen A."/>
            <person name="Schackwitz W."/>
            <person name="Martin J."/>
            <person name="Moriyama E."/>
            <person name="Blum P."/>
        </authorList>
    </citation>
    <scope>NUCLEOTIDE SEQUENCE</scope>
    <source>
        <strain evidence="2">SARC-B</strain>
        <strain evidence="3">SARC-C</strain>
        <strain evidence="4">SULA</strain>
    </source>
</reference>
<dbReference type="KEGG" id="ssoa:SULA_1574"/>
<dbReference type="Proteomes" id="UP000273194">
    <property type="component" value="Chromosome"/>
</dbReference>
<dbReference type="InterPro" id="IPR036390">
    <property type="entry name" value="WH_DNA-bd_sf"/>
</dbReference>
<evidence type="ECO:0000313" key="6">
    <source>
        <dbReference type="EMBL" id="AZF70934.1"/>
    </source>
</evidence>
<dbReference type="PATRIC" id="fig|2287.6.peg.1622"/>
<dbReference type="InterPro" id="IPR002831">
    <property type="entry name" value="Tscrpt_reg_TrmB_N"/>
</dbReference>
<dbReference type="EMBL" id="CP033236">
    <property type="protein sequence ID" value="AZF70934.1"/>
    <property type="molecule type" value="Genomic_DNA"/>
</dbReference>
<reference evidence="11 12" key="1">
    <citation type="journal article" date="2015" name="Genome Announc.">
        <title>Complete Genome Sequence of Sulfolobus solfataricus Strain 98/2 and Evolved Derivatives.</title>
        <authorList>
            <person name="McCarthy S."/>
            <person name="Gradnigo J."/>
            <person name="Johnson T."/>
            <person name="Payne S."/>
            <person name="Lipzen A."/>
            <person name="Martin J."/>
            <person name="Schackwitz W."/>
            <person name="Moriyama E."/>
            <person name="Blum P."/>
        </authorList>
    </citation>
    <scope>NUCLEOTIDE SEQUENCE [LARGE SCALE GENOMIC DNA]</scope>
    <source>
        <strain evidence="11">98/2 SULC</strain>
        <strain evidence="2">SARC-B</strain>
        <strain evidence="3">SARC-C</strain>
        <strain evidence="4 13">SULA</strain>
        <strain evidence="12">SULB</strain>
    </source>
</reference>
<sequence>MGKISTDKYIFLTPRAYIVIYLLKAGRAKASEISESTQIPYQTVIQNIRWLLAEGYIIKEQKDEEIYYVLTDKGRHLATTELEKIRKLIEVVQ</sequence>
<dbReference type="EMBL" id="CP011056">
    <property type="protein sequence ID" value="AKA76532.1"/>
    <property type="molecule type" value="Genomic_DNA"/>
</dbReference>
<dbReference type="Proteomes" id="UP000033106">
    <property type="component" value="Chromosome"/>
</dbReference>
<dbReference type="Proteomes" id="UP000275843">
    <property type="component" value="Chromosome"/>
</dbReference>
<dbReference type="Proteomes" id="UP000282269">
    <property type="component" value="Chromosome"/>
</dbReference>
<evidence type="ECO:0000313" key="3">
    <source>
        <dbReference type="EMBL" id="AKA76532.1"/>
    </source>
</evidence>
<reference evidence="14 15" key="2">
    <citation type="journal article" date="2018" name="Proc. Natl. Acad. Sci. U.S.A.">
        <title>Nonmutational mechanism of inheritance in the Archaeon Sulfolobus solfataricus.</title>
        <authorList>
            <person name="Payne S."/>
            <person name="McCarthy S."/>
            <person name="Johnson T."/>
            <person name="North E."/>
            <person name="Blum P."/>
        </authorList>
    </citation>
    <scope>NUCLEOTIDE SEQUENCE [LARGE SCALE GENOMIC DNA]</scope>
    <source>
        <strain evidence="6 14">SARC-H</strain>
        <strain evidence="7 17">SARC-I</strain>
        <strain evidence="9 18">SARC-N</strain>
        <strain evidence="10 19">SARC-O</strain>
        <strain evidence="5 15">SULG</strain>
        <strain evidence="8 16">SULM</strain>
    </source>
</reference>
<dbReference type="Proteomes" id="UP000267993">
    <property type="component" value="Chromosome"/>
</dbReference>
<dbReference type="Proteomes" id="UP000033057">
    <property type="component" value="Chromosome"/>
</dbReference>
<dbReference type="KEGG" id="ssol:SULB_1575"/>
<dbReference type="EMBL" id="CP033240">
    <property type="protein sequence ID" value="AZF81392.1"/>
    <property type="molecule type" value="Genomic_DNA"/>
</dbReference>
<dbReference type="InterPro" id="IPR036388">
    <property type="entry name" value="WH-like_DNA-bd_sf"/>
</dbReference>
<evidence type="ECO:0000313" key="19">
    <source>
        <dbReference type="Proteomes" id="UP000282269"/>
    </source>
</evidence>
<evidence type="ECO:0000259" key="1">
    <source>
        <dbReference type="Pfam" id="PF01978"/>
    </source>
</evidence>
<evidence type="ECO:0000313" key="9">
    <source>
        <dbReference type="EMBL" id="AZF78788.1"/>
    </source>
</evidence>
<organism evidence="4 13">
    <name type="scientific">Saccharolobus solfataricus</name>
    <name type="common">Sulfolobus solfataricus</name>
    <dbReference type="NCBI Taxonomy" id="2287"/>
    <lineage>
        <taxon>Archaea</taxon>
        <taxon>Thermoproteota</taxon>
        <taxon>Thermoprotei</taxon>
        <taxon>Sulfolobales</taxon>
        <taxon>Sulfolobaceae</taxon>
        <taxon>Saccharolobus</taxon>
    </lineage>
</organism>
<evidence type="ECO:0000313" key="4">
    <source>
        <dbReference type="EMBL" id="AKA79225.1"/>
    </source>
</evidence>
<dbReference type="Gene3D" id="1.10.10.10">
    <property type="entry name" value="Winged helix-like DNA-binding domain superfamily/Winged helix DNA-binding domain"/>
    <property type="match status" value="1"/>
</dbReference>
<dbReference type="SUPFAM" id="SSF46785">
    <property type="entry name" value="Winged helix' DNA-binding domain"/>
    <property type="match status" value="1"/>
</dbReference>
<name>A0A0E3MG42_SACSO</name>
<dbReference type="EMBL" id="CP011057">
    <property type="protein sequence ID" value="AKA79225.1"/>
    <property type="molecule type" value="Genomic_DNA"/>
</dbReference>
<evidence type="ECO:0000313" key="15">
    <source>
        <dbReference type="Proteomes" id="UP000273194"/>
    </source>
</evidence>
<dbReference type="Proteomes" id="UP000033085">
    <property type="component" value="Chromosome"/>
</dbReference>
<evidence type="ECO:0000313" key="12">
    <source>
        <dbReference type="Proteomes" id="UP000033085"/>
    </source>
</evidence>
<dbReference type="AlphaFoldDB" id="A0A0E3MG42"/>
<evidence type="ECO:0000313" key="11">
    <source>
        <dbReference type="Proteomes" id="UP000033057"/>
    </source>
</evidence>
<feature type="domain" description="Transcription regulator TrmB N-terminal" evidence="1">
    <location>
        <begin position="20"/>
        <end position="69"/>
    </location>
</feature>
<evidence type="ECO:0000313" key="5">
    <source>
        <dbReference type="EMBL" id="AZF68314.1"/>
    </source>
</evidence>
<dbReference type="EMBL" id="CP033237">
    <property type="protein sequence ID" value="AZF73554.1"/>
    <property type="molecule type" value="Genomic_DNA"/>
</dbReference>
<evidence type="ECO:0000313" key="10">
    <source>
        <dbReference type="EMBL" id="AZF81392.1"/>
    </source>
</evidence>